<dbReference type="RefSeq" id="WP_179744745.1">
    <property type="nucleotide sequence ID" value="NZ_JACCAS010000001.1"/>
</dbReference>
<evidence type="ECO:0000313" key="1">
    <source>
        <dbReference type="EMBL" id="NYH24676.1"/>
    </source>
</evidence>
<reference evidence="1 2" key="1">
    <citation type="submission" date="2020-07" db="EMBL/GenBank/DDBJ databases">
        <title>Exploring microbial biodiversity for novel pathways involved in the catabolism of aromatic compounds derived from lignin.</title>
        <authorList>
            <person name="Elkins J."/>
        </authorList>
    </citation>
    <scope>NUCLEOTIDE SEQUENCE [LARGE SCALE GENOMIC DNA]</scope>
    <source>
        <strain evidence="1 2">H2C3C</strain>
    </source>
</reference>
<dbReference type="AlphaFoldDB" id="A0A7Y9WR57"/>
<sequence length="75" mass="8105">MNTAAQQQKPAGVVGVYLHQPKHAVHLWVGRIWIKGKCSQVPGRYNTAIEAHNARCDHMAKLGLPAPAKIVAEAA</sequence>
<dbReference type="EMBL" id="JACCAS010000001">
    <property type="protein sequence ID" value="NYH24676.1"/>
    <property type="molecule type" value="Genomic_DNA"/>
</dbReference>
<evidence type="ECO:0000313" key="2">
    <source>
        <dbReference type="Proteomes" id="UP000540929"/>
    </source>
</evidence>
<dbReference type="Proteomes" id="UP000540929">
    <property type="component" value="Unassembled WGS sequence"/>
</dbReference>
<keyword evidence="2" id="KW-1185">Reference proteome</keyword>
<proteinExistence type="predicted"/>
<name>A0A7Y9WR57_9BURK</name>
<organism evidence="1 2">
    <name type="scientific">Paraburkholderia bryophila</name>
    <dbReference type="NCBI Taxonomy" id="420952"/>
    <lineage>
        <taxon>Bacteria</taxon>
        <taxon>Pseudomonadati</taxon>
        <taxon>Pseudomonadota</taxon>
        <taxon>Betaproteobacteria</taxon>
        <taxon>Burkholderiales</taxon>
        <taxon>Burkholderiaceae</taxon>
        <taxon>Paraburkholderia</taxon>
    </lineage>
</organism>
<accession>A0A7Y9WR57</accession>
<protein>
    <submittedName>
        <fullName evidence="1">Uncharacterized protein</fullName>
    </submittedName>
</protein>
<comment type="caution">
    <text evidence="1">The sequence shown here is derived from an EMBL/GenBank/DDBJ whole genome shotgun (WGS) entry which is preliminary data.</text>
</comment>
<gene>
    <name evidence="1" type="ORF">GGD40_004155</name>
</gene>